<keyword evidence="3" id="KW-1003">Cell membrane</keyword>
<dbReference type="PANTHER" id="PTHR35011">
    <property type="entry name" value="2,3-DIKETO-L-GULONATE TRAP TRANSPORTER SMALL PERMEASE PROTEIN YIAM"/>
    <property type="match status" value="1"/>
</dbReference>
<keyword evidence="12" id="KW-1185">Reference proteome</keyword>
<evidence type="ECO:0000256" key="3">
    <source>
        <dbReference type="ARBA" id="ARBA00022475"/>
    </source>
</evidence>
<evidence type="ECO:0000256" key="1">
    <source>
        <dbReference type="ARBA" id="ARBA00004429"/>
    </source>
</evidence>
<comment type="similarity">
    <text evidence="8 9">Belongs to the TRAP transporter small permease family.</text>
</comment>
<feature type="transmembrane region" description="Helical" evidence="9">
    <location>
        <begin position="143"/>
        <end position="164"/>
    </location>
</feature>
<evidence type="ECO:0000313" key="11">
    <source>
        <dbReference type="EMBL" id="PZX17200.1"/>
    </source>
</evidence>
<dbReference type="GO" id="GO:0022857">
    <property type="term" value="F:transmembrane transporter activity"/>
    <property type="evidence" value="ECO:0007669"/>
    <property type="project" value="UniProtKB-UniRule"/>
</dbReference>
<sequence>MTQASGAGRGDPPAPFFERLLTWIGRVNGAVATACFLALTAVVAMQVFTRFVLHSPVLWSEEVARFLFFWTALLGAALSVRQRRHFVIDVRMGAAQGPMGPVGRVLALLPDLAIIAFAVFLVVEGISYAQIGAFRTGTNSRVNMALVYAAIPTFAALTTLYAAGNLLDDFRRDRDIARNPPPAD</sequence>
<evidence type="ECO:0000256" key="5">
    <source>
        <dbReference type="ARBA" id="ARBA00022692"/>
    </source>
</evidence>
<dbReference type="GO" id="GO:0005886">
    <property type="term" value="C:plasma membrane"/>
    <property type="evidence" value="ECO:0007669"/>
    <property type="project" value="UniProtKB-SubCell"/>
</dbReference>
<dbReference type="EMBL" id="QKZL01000005">
    <property type="protein sequence ID" value="PZX17200.1"/>
    <property type="molecule type" value="Genomic_DNA"/>
</dbReference>
<evidence type="ECO:0000256" key="7">
    <source>
        <dbReference type="ARBA" id="ARBA00023136"/>
    </source>
</evidence>
<protein>
    <recommendedName>
        <fullName evidence="9">TRAP transporter small permease protein</fullName>
    </recommendedName>
</protein>
<keyword evidence="2 9" id="KW-0813">Transport</keyword>
<gene>
    <name evidence="11" type="ORF">LX81_01832</name>
</gene>
<evidence type="ECO:0000256" key="2">
    <source>
        <dbReference type="ARBA" id="ARBA00022448"/>
    </source>
</evidence>
<keyword evidence="7 9" id="KW-0472">Membrane</keyword>
<dbReference type="RefSeq" id="WP_111536966.1">
    <property type="nucleotide sequence ID" value="NZ_QKZL01000005.1"/>
</dbReference>
<comment type="caution">
    <text evidence="11">The sequence shown here is derived from an EMBL/GenBank/DDBJ whole genome shotgun (WGS) entry which is preliminary data.</text>
</comment>
<dbReference type="Pfam" id="PF04290">
    <property type="entry name" value="DctQ"/>
    <property type="match status" value="1"/>
</dbReference>
<keyword evidence="4 9" id="KW-0997">Cell inner membrane</keyword>
<feature type="transmembrane region" description="Helical" evidence="9">
    <location>
        <begin position="101"/>
        <end position="123"/>
    </location>
</feature>
<evidence type="ECO:0000256" key="4">
    <source>
        <dbReference type="ARBA" id="ARBA00022519"/>
    </source>
</evidence>
<keyword evidence="5 9" id="KW-0812">Transmembrane</keyword>
<dbReference type="PANTHER" id="PTHR35011:SF2">
    <property type="entry name" value="2,3-DIKETO-L-GULONATE TRAP TRANSPORTER SMALL PERMEASE PROTEIN YIAM"/>
    <property type="match status" value="1"/>
</dbReference>
<comment type="function">
    <text evidence="9">Part of the tripartite ATP-independent periplasmic (TRAP) transport system.</text>
</comment>
<evidence type="ECO:0000259" key="10">
    <source>
        <dbReference type="Pfam" id="PF04290"/>
    </source>
</evidence>
<comment type="subcellular location">
    <subcellularLocation>
        <location evidence="1 9">Cell inner membrane</location>
        <topology evidence="1 9">Multi-pass membrane protein</topology>
    </subcellularLocation>
</comment>
<feature type="domain" description="Tripartite ATP-independent periplasmic transporters DctQ component" evidence="10">
    <location>
        <begin position="39"/>
        <end position="172"/>
    </location>
</feature>
<reference evidence="11 12" key="1">
    <citation type="submission" date="2018-06" db="EMBL/GenBank/DDBJ databases">
        <title>Genomic Encyclopedia of Archaeal and Bacterial Type Strains, Phase II (KMG-II): from individual species to whole genera.</title>
        <authorList>
            <person name="Goeker M."/>
        </authorList>
    </citation>
    <scope>NUCLEOTIDE SEQUENCE [LARGE SCALE GENOMIC DNA]</scope>
    <source>
        <strain evidence="11 12">DSM 22009</strain>
    </source>
</reference>
<organism evidence="11 12">
    <name type="scientific">Palleronia aestuarii</name>
    <dbReference type="NCBI Taxonomy" id="568105"/>
    <lineage>
        <taxon>Bacteria</taxon>
        <taxon>Pseudomonadati</taxon>
        <taxon>Pseudomonadota</taxon>
        <taxon>Alphaproteobacteria</taxon>
        <taxon>Rhodobacterales</taxon>
        <taxon>Roseobacteraceae</taxon>
        <taxon>Palleronia</taxon>
    </lineage>
</organism>
<proteinExistence type="inferred from homology"/>
<feature type="transmembrane region" description="Helical" evidence="9">
    <location>
        <begin position="29"/>
        <end position="51"/>
    </location>
</feature>
<dbReference type="InterPro" id="IPR055348">
    <property type="entry name" value="DctQ"/>
</dbReference>
<evidence type="ECO:0000256" key="6">
    <source>
        <dbReference type="ARBA" id="ARBA00022989"/>
    </source>
</evidence>
<dbReference type="InterPro" id="IPR007387">
    <property type="entry name" value="TRAP_DctQ"/>
</dbReference>
<feature type="transmembrane region" description="Helical" evidence="9">
    <location>
        <begin position="63"/>
        <end position="80"/>
    </location>
</feature>
<name>A0A2W7NB35_9RHOB</name>
<accession>A0A2W7NB35</accession>
<dbReference type="GO" id="GO:0015740">
    <property type="term" value="P:C4-dicarboxylate transport"/>
    <property type="evidence" value="ECO:0007669"/>
    <property type="project" value="TreeGrafter"/>
</dbReference>
<dbReference type="OrthoDB" id="4964541at2"/>
<dbReference type="Proteomes" id="UP000248916">
    <property type="component" value="Unassembled WGS sequence"/>
</dbReference>
<evidence type="ECO:0000256" key="8">
    <source>
        <dbReference type="ARBA" id="ARBA00038436"/>
    </source>
</evidence>
<evidence type="ECO:0000313" key="12">
    <source>
        <dbReference type="Proteomes" id="UP000248916"/>
    </source>
</evidence>
<dbReference type="AlphaFoldDB" id="A0A2W7NB35"/>
<keyword evidence="6 9" id="KW-1133">Transmembrane helix</keyword>
<evidence type="ECO:0000256" key="9">
    <source>
        <dbReference type="RuleBase" id="RU369079"/>
    </source>
</evidence>
<comment type="subunit">
    <text evidence="9">The complex comprises the extracytoplasmic solute receptor protein and the two transmembrane proteins.</text>
</comment>